<dbReference type="Proteomes" id="UP000298416">
    <property type="component" value="Unassembled WGS sequence"/>
</dbReference>
<reference evidence="2" key="1">
    <citation type="submission" date="2018-01" db="EMBL/GenBank/DDBJ databases">
        <authorList>
            <person name="Mao J.F."/>
        </authorList>
    </citation>
    <scope>NUCLEOTIDE SEQUENCE</scope>
    <source>
        <strain evidence="2">Huo1</strain>
        <tissue evidence="2">Leaf</tissue>
    </source>
</reference>
<gene>
    <name evidence="2" type="ORF">SASPL_129826</name>
</gene>
<protein>
    <submittedName>
        <fullName evidence="2">Uncharacterized protein</fullName>
    </submittedName>
</protein>
<keyword evidence="3" id="KW-1185">Reference proteome</keyword>
<sequence length="168" mass="19094">MMSNGVGWSGQCDSFRLLSHFYVCWSEFVAGNLIELVDFPTFTLVDVGTFNVKRYDTKTGLVSVEFFCYPDVNTSDDYEPSETQTDSSDDDNYVEDKGKLATDEYPEFVVKMTRSHSIDTFPILATPCISWPMGKHGRLSSATARPRLERFQRRQSSRRGSSLEFHVG</sequence>
<evidence type="ECO:0000256" key="1">
    <source>
        <dbReference type="SAM" id="MobiDB-lite"/>
    </source>
</evidence>
<dbReference type="AlphaFoldDB" id="A0A8X8XF50"/>
<accession>A0A8X8XF50</accession>
<feature type="region of interest" description="Disordered" evidence="1">
    <location>
        <begin position="73"/>
        <end position="98"/>
    </location>
</feature>
<proteinExistence type="predicted"/>
<evidence type="ECO:0000313" key="3">
    <source>
        <dbReference type="Proteomes" id="UP000298416"/>
    </source>
</evidence>
<comment type="caution">
    <text evidence="2">The sequence shown here is derived from an EMBL/GenBank/DDBJ whole genome shotgun (WGS) entry which is preliminary data.</text>
</comment>
<dbReference type="EMBL" id="PNBA02000010">
    <property type="protein sequence ID" value="KAG6411742.1"/>
    <property type="molecule type" value="Genomic_DNA"/>
</dbReference>
<organism evidence="2">
    <name type="scientific">Salvia splendens</name>
    <name type="common">Scarlet sage</name>
    <dbReference type="NCBI Taxonomy" id="180675"/>
    <lineage>
        <taxon>Eukaryota</taxon>
        <taxon>Viridiplantae</taxon>
        <taxon>Streptophyta</taxon>
        <taxon>Embryophyta</taxon>
        <taxon>Tracheophyta</taxon>
        <taxon>Spermatophyta</taxon>
        <taxon>Magnoliopsida</taxon>
        <taxon>eudicotyledons</taxon>
        <taxon>Gunneridae</taxon>
        <taxon>Pentapetalae</taxon>
        <taxon>asterids</taxon>
        <taxon>lamiids</taxon>
        <taxon>Lamiales</taxon>
        <taxon>Lamiaceae</taxon>
        <taxon>Nepetoideae</taxon>
        <taxon>Mentheae</taxon>
        <taxon>Salviinae</taxon>
        <taxon>Salvia</taxon>
        <taxon>Salvia subgen. Calosphace</taxon>
        <taxon>core Calosphace</taxon>
    </lineage>
</organism>
<evidence type="ECO:0000313" key="2">
    <source>
        <dbReference type="EMBL" id="KAG6411742.1"/>
    </source>
</evidence>
<name>A0A8X8XF50_SALSN</name>
<reference evidence="2" key="2">
    <citation type="submission" date="2020-08" db="EMBL/GenBank/DDBJ databases">
        <title>Plant Genome Project.</title>
        <authorList>
            <person name="Zhang R.-G."/>
        </authorList>
    </citation>
    <scope>NUCLEOTIDE SEQUENCE</scope>
    <source>
        <strain evidence="2">Huo1</strain>
        <tissue evidence="2">Leaf</tissue>
    </source>
</reference>